<dbReference type="EMBL" id="JBDJNQ010000009">
    <property type="protein sequence ID" value="MEN5379250.1"/>
    <property type="molecule type" value="Genomic_DNA"/>
</dbReference>
<gene>
    <name evidence="1" type="ORF">ABE541_18440</name>
</gene>
<protein>
    <recommendedName>
        <fullName evidence="3">Chemotaxis protein</fullName>
    </recommendedName>
</protein>
<comment type="caution">
    <text evidence="1">The sequence shown here is derived from an EMBL/GenBank/DDBJ whole genome shotgun (WGS) entry which is preliminary data.</text>
</comment>
<dbReference type="Pfam" id="PF18845">
    <property type="entry name" value="baeRF_family3"/>
    <property type="match status" value="1"/>
</dbReference>
<reference evidence="1 2" key="1">
    <citation type="submission" date="2024-04" db="EMBL/GenBank/DDBJ databases">
        <title>WGS of bacteria from Torrens River.</title>
        <authorList>
            <person name="Wyrsch E.R."/>
            <person name="Drigo B."/>
        </authorList>
    </citation>
    <scope>NUCLEOTIDE SEQUENCE [LARGE SCALE GENOMIC DNA]</scope>
    <source>
        <strain evidence="1 2">TWI391</strain>
    </source>
</reference>
<keyword evidence="2" id="KW-1185">Reference proteome</keyword>
<name>A0ABV0BWS5_9SPHI</name>
<evidence type="ECO:0000313" key="2">
    <source>
        <dbReference type="Proteomes" id="UP001409291"/>
    </source>
</evidence>
<dbReference type="Proteomes" id="UP001409291">
    <property type="component" value="Unassembled WGS sequence"/>
</dbReference>
<dbReference type="InterPro" id="IPR041289">
    <property type="entry name" value="Bact_RF_family3"/>
</dbReference>
<accession>A0ABV0BWS5</accession>
<sequence length="359" mass="40444">MILKEQLQKIANVKSNPCVTISLNTHRTHPDNLTDAVSLKNLLKEAEDRLTTTFDKKTIAPLLEKIQAITTQIDLNYNLDSLHIFLSNDTEEIIKSAWETSREGVHISERFAVRSLIKSYNRSTNYLLMLLSQSGVQIYEAVNDSIVTEIKNDDFPFPENTLQVANADQASNARKVDNMVREYLNTVDKAFVKLHHDTGLACVVISTEDNYVKLQEVADIPAAYIGHAPINYNHVAPHEIVKQSWEIIETLQKQQRTDAISQMKEAVGTGKVLTDLQDIYQASLDGRGELLIINNDFSQPVVMTDERTFDLVDDANQEDAIDDIVSNIAWEVLSKKGRVVFTTQTDLADLGEIALQVRY</sequence>
<evidence type="ECO:0008006" key="3">
    <source>
        <dbReference type="Google" id="ProtNLM"/>
    </source>
</evidence>
<dbReference type="RefSeq" id="WP_346582009.1">
    <property type="nucleotide sequence ID" value="NZ_JBDJNQ010000009.1"/>
</dbReference>
<proteinExistence type="predicted"/>
<organism evidence="1 2">
    <name type="scientific">Sphingobacterium kitahiroshimense</name>
    <dbReference type="NCBI Taxonomy" id="470446"/>
    <lineage>
        <taxon>Bacteria</taxon>
        <taxon>Pseudomonadati</taxon>
        <taxon>Bacteroidota</taxon>
        <taxon>Sphingobacteriia</taxon>
        <taxon>Sphingobacteriales</taxon>
        <taxon>Sphingobacteriaceae</taxon>
        <taxon>Sphingobacterium</taxon>
    </lineage>
</organism>
<evidence type="ECO:0000313" key="1">
    <source>
        <dbReference type="EMBL" id="MEN5379250.1"/>
    </source>
</evidence>